<dbReference type="SMR" id="A0A1D8NPQ4"/>
<evidence type="ECO:0000259" key="3">
    <source>
        <dbReference type="PROSITE" id="PS50206"/>
    </source>
</evidence>
<dbReference type="CDD" id="cd01448">
    <property type="entry name" value="TST_Repeat_1"/>
    <property type="match status" value="1"/>
</dbReference>
<dbReference type="VEuPathDB" id="FungiDB:YALI0_F23551g"/>
<dbReference type="PANTHER" id="PTHR11364">
    <property type="entry name" value="THIOSULFATE SULFERTANSFERASE"/>
    <property type="match status" value="1"/>
</dbReference>
<feature type="domain" description="Rhodanese" evidence="3">
    <location>
        <begin position="187"/>
        <end position="303"/>
    </location>
</feature>
<dbReference type="GeneID" id="2908766"/>
<dbReference type="Proteomes" id="UP000256601">
    <property type="component" value="Unassembled WGS sequence"/>
</dbReference>
<reference evidence="4 6" key="1">
    <citation type="journal article" date="2016" name="PLoS ONE">
        <title>Sequence Assembly of Yarrowia lipolytica Strain W29/CLIB89 Shows Transposable Element Diversity.</title>
        <authorList>
            <person name="Magnan C."/>
            <person name="Yu J."/>
            <person name="Chang I."/>
            <person name="Jahn E."/>
            <person name="Kanomata Y."/>
            <person name="Wu J."/>
            <person name="Zeller M."/>
            <person name="Oakes M."/>
            <person name="Baldi P."/>
            <person name="Sandmeyer S."/>
        </authorList>
    </citation>
    <scope>NUCLEOTIDE SEQUENCE [LARGE SCALE GENOMIC DNA]</scope>
    <source>
        <strain evidence="4">CLIB89</strain>
        <strain evidence="6">CLIB89(W29)</strain>
    </source>
</reference>
<reference evidence="5 7" key="2">
    <citation type="submission" date="2018-07" db="EMBL/GenBank/DDBJ databases">
        <title>Draft Genome Assemblies for Five Robust Yarrowia lipolytica Strains Exhibiting High Lipid Production and Pentose Sugar Utilization and Sugar Alcohol Secretion from Undetoxified Lignocellulosic Biomass Hydrolysates.</title>
        <authorList>
            <consortium name="DOE Joint Genome Institute"/>
            <person name="Walker C."/>
            <person name="Ryu S."/>
            <person name="Na H."/>
            <person name="Zane M."/>
            <person name="LaButti K."/>
            <person name="Lipzen A."/>
            <person name="Haridas S."/>
            <person name="Barry K."/>
            <person name="Grigoriev I.V."/>
            <person name="Quarterman J."/>
            <person name="Slininger P."/>
            <person name="Dien B."/>
            <person name="Trinh C.T."/>
        </authorList>
    </citation>
    <scope>NUCLEOTIDE SEQUENCE [LARGE SCALE GENOMIC DNA]</scope>
    <source>
        <strain evidence="5 7">YB392</strain>
    </source>
</reference>
<proteinExistence type="predicted"/>
<dbReference type="GO" id="GO:0002143">
    <property type="term" value="P:tRNA wobble position uridine thiolation"/>
    <property type="evidence" value="ECO:0007669"/>
    <property type="project" value="EnsemblFungi"/>
</dbReference>
<dbReference type="SUPFAM" id="SSF52821">
    <property type="entry name" value="Rhodanese/Cell cycle control phosphatase"/>
    <property type="match status" value="2"/>
</dbReference>
<dbReference type="RefSeq" id="XP_505793.1">
    <property type="nucleotide sequence ID" value="XM_505793.1"/>
</dbReference>
<dbReference type="Gene3D" id="3.40.250.10">
    <property type="entry name" value="Rhodanese-like domain"/>
    <property type="match status" value="2"/>
</dbReference>
<dbReference type="InterPro" id="IPR045078">
    <property type="entry name" value="TST/MPST-like"/>
</dbReference>
<dbReference type="Pfam" id="PF00581">
    <property type="entry name" value="Rhodanese"/>
    <property type="match status" value="2"/>
</dbReference>
<dbReference type="CDD" id="cd01449">
    <property type="entry name" value="TST_Repeat_2"/>
    <property type="match status" value="1"/>
</dbReference>
<accession>A0A1D8NPQ4</accession>
<name>A0A1D8NPQ4_YARLL</name>
<dbReference type="AlphaFoldDB" id="A0A1D8NPQ4"/>
<evidence type="ECO:0000313" key="5">
    <source>
        <dbReference type="EMBL" id="RDW27645.1"/>
    </source>
</evidence>
<dbReference type="OrthoDB" id="270167at2759"/>
<dbReference type="GO" id="GO:0005739">
    <property type="term" value="C:mitochondrion"/>
    <property type="evidence" value="ECO:0007669"/>
    <property type="project" value="TreeGrafter"/>
</dbReference>
<dbReference type="InterPro" id="IPR036873">
    <property type="entry name" value="Rhodanese-like_dom_sf"/>
</dbReference>
<evidence type="ECO:0000256" key="1">
    <source>
        <dbReference type="ARBA" id="ARBA00022679"/>
    </source>
</evidence>
<evidence type="ECO:0000256" key="2">
    <source>
        <dbReference type="ARBA" id="ARBA00022737"/>
    </source>
</evidence>
<dbReference type="FunFam" id="3.40.250.10:FF:000001">
    <property type="entry name" value="Sulfurtransferase"/>
    <property type="match status" value="1"/>
</dbReference>
<dbReference type="EMDB" id="EMD-10816"/>
<feature type="domain" description="Rhodanese" evidence="3">
    <location>
        <begin position="42"/>
        <end position="133"/>
    </location>
</feature>
<dbReference type="eggNOG" id="KOG1529">
    <property type="taxonomic scope" value="Eukaryota"/>
</dbReference>
<dbReference type="KEGG" id="yli:2908766"/>
<dbReference type="InterPro" id="IPR001763">
    <property type="entry name" value="Rhodanese-like_dom"/>
</dbReference>
<dbReference type="PANTHER" id="PTHR11364:SF27">
    <property type="entry name" value="SULFURTRANSFERASE"/>
    <property type="match status" value="1"/>
</dbReference>
<sequence>MSKLISPAELAKRLSSKETKIFDATWYLPTPANVGKNAYDNYMKKRIPGALYFDIDAVNTPSKFPHMLPSPQTFENELTKLGVSSDSPIVVYDTQGVFSGPRLVWTFKVFGHDNVQFLNGFEAYTQLPGIPSRPDAYTWGIWDTQVPGKIDPADPPYKVTKARPELVKSFEDVLAIVEKHNGDGAKIRNEVTFIDARPNGRFTGKDAEPRAELSSGHVPGAYSIAFPEVVENGKFKSPEELKALFASKGIDGSKPIISMCGSGVTACVIDLALEIAGIGSRDTNAVYDGSWTEWAQRAPTKYIVKEENLNEANRA</sequence>
<organism evidence="4 6">
    <name type="scientific">Yarrowia lipolytica</name>
    <name type="common">Candida lipolytica</name>
    <dbReference type="NCBI Taxonomy" id="4952"/>
    <lineage>
        <taxon>Eukaryota</taxon>
        <taxon>Fungi</taxon>
        <taxon>Dikarya</taxon>
        <taxon>Ascomycota</taxon>
        <taxon>Saccharomycotina</taxon>
        <taxon>Dipodascomycetes</taxon>
        <taxon>Dipodascales</taxon>
        <taxon>Dipodascales incertae sedis</taxon>
        <taxon>Yarrowia</taxon>
    </lineage>
</organism>
<dbReference type="SMART" id="SM00450">
    <property type="entry name" value="RHOD"/>
    <property type="match status" value="2"/>
</dbReference>
<keyword evidence="2" id="KW-0677">Repeat</keyword>
<protein>
    <submittedName>
        <fullName evidence="5">Rhodanese-like domain-containing protein</fullName>
    </submittedName>
</protein>
<gene>
    <name evidence="5" type="ORF">B0I71DRAFT_128700</name>
    <name evidence="4" type="ORF">YALI1_F30877g</name>
</gene>
<dbReference type="VEuPathDB" id="FungiDB:YALI1_F30877g"/>
<evidence type="ECO:0000313" key="4">
    <source>
        <dbReference type="EMBL" id="AOW07611.1"/>
    </source>
</evidence>
<dbReference type="PROSITE" id="PS50206">
    <property type="entry name" value="RHODANESE_3"/>
    <property type="match status" value="2"/>
</dbReference>
<dbReference type="GO" id="GO:0004792">
    <property type="term" value="F:thiosulfate-cyanide sulfurtransferase activity"/>
    <property type="evidence" value="ECO:0007669"/>
    <property type="project" value="EnsemblFungi"/>
</dbReference>
<evidence type="ECO:0000313" key="6">
    <source>
        <dbReference type="Proteomes" id="UP000182444"/>
    </source>
</evidence>
<dbReference type="EMBL" id="KZ858960">
    <property type="protein sequence ID" value="RDW27645.1"/>
    <property type="molecule type" value="Genomic_DNA"/>
</dbReference>
<dbReference type="Proteomes" id="UP000182444">
    <property type="component" value="Chromosome 1F"/>
</dbReference>
<evidence type="ECO:0000313" key="7">
    <source>
        <dbReference type="Proteomes" id="UP000256601"/>
    </source>
</evidence>
<dbReference type="OMA" id="NNNWFAS"/>
<dbReference type="EMBL" id="CP017558">
    <property type="protein sequence ID" value="AOW07611.1"/>
    <property type="molecule type" value="Genomic_DNA"/>
</dbReference>
<keyword evidence="1" id="KW-0808">Transferase</keyword>